<name>A0A401LFS0_9FIRM</name>
<dbReference type="EMBL" id="BHVZ01000014">
    <property type="protein sequence ID" value="GCB30357.1"/>
    <property type="molecule type" value="Genomic_DNA"/>
</dbReference>
<dbReference type="AlphaFoldDB" id="A0A401LFS0"/>
<dbReference type="PRINTS" id="PR00080">
    <property type="entry name" value="SDRFAMILY"/>
</dbReference>
<evidence type="ECO:0000256" key="3">
    <source>
        <dbReference type="RuleBase" id="RU000363"/>
    </source>
</evidence>
<reference evidence="4 5" key="1">
    <citation type="submission" date="2018-10" db="EMBL/GenBank/DDBJ databases">
        <title>Draft Genome Sequence of Anaerotignum sp. KCTC 15736.</title>
        <authorList>
            <person name="Choi S.H."/>
            <person name="Kim J.S."/>
            <person name="Kang S.W."/>
            <person name="Lee J.S."/>
            <person name="Park S.H."/>
        </authorList>
    </citation>
    <scope>NUCLEOTIDE SEQUENCE [LARGE SCALE GENOMIC DNA]</scope>
    <source>
        <strain evidence="4 5">KCTC 15736</strain>
    </source>
</reference>
<keyword evidence="2" id="KW-0560">Oxidoreductase</keyword>
<dbReference type="RefSeq" id="WP_118581074.1">
    <property type="nucleotide sequence ID" value="NZ_DAVZTY010000005.1"/>
</dbReference>
<dbReference type="PRINTS" id="PR00081">
    <property type="entry name" value="GDHRDH"/>
</dbReference>
<evidence type="ECO:0000256" key="1">
    <source>
        <dbReference type="ARBA" id="ARBA00006484"/>
    </source>
</evidence>
<evidence type="ECO:0000313" key="4">
    <source>
        <dbReference type="EMBL" id="GCB30357.1"/>
    </source>
</evidence>
<evidence type="ECO:0000256" key="2">
    <source>
        <dbReference type="ARBA" id="ARBA00023002"/>
    </source>
</evidence>
<organism evidence="4 5">
    <name type="scientific">Anaerotignum faecicola</name>
    <dbReference type="NCBI Taxonomy" id="2358141"/>
    <lineage>
        <taxon>Bacteria</taxon>
        <taxon>Bacillati</taxon>
        <taxon>Bacillota</taxon>
        <taxon>Clostridia</taxon>
        <taxon>Lachnospirales</taxon>
        <taxon>Anaerotignaceae</taxon>
        <taxon>Anaerotignum</taxon>
    </lineage>
</organism>
<comment type="similarity">
    <text evidence="1 3">Belongs to the short-chain dehydrogenases/reductases (SDR) family.</text>
</comment>
<keyword evidence="5" id="KW-1185">Reference proteome</keyword>
<dbReference type="PANTHER" id="PTHR44196:SF2">
    <property type="entry name" value="SHORT-CHAIN DEHYDROGENASE-RELATED"/>
    <property type="match status" value="1"/>
</dbReference>
<evidence type="ECO:0000313" key="5">
    <source>
        <dbReference type="Proteomes" id="UP000287361"/>
    </source>
</evidence>
<dbReference type="GO" id="GO:0016491">
    <property type="term" value="F:oxidoreductase activity"/>
    <property type="evidence" value="ECO:0007669"/>
    <property type="project" value="UniProtKB-KW"/>
</dbReference>
<gene>
    <name evidence="4" type="ORF">KGMB03357_20180</name>
</gene>
<dbReference type="OrthoDB" id="9808814at2"/>
<dbReference type="PANTHER" id="PTHR44196">
    <property type="entry name" value="DEHYDROGENASE/REDUCTASE SDR FAMILY MEMBER 7B"/>
    <property type="match status" value="1"/>
</dbReference>
<sequence length="249" mass="27049">MKALITGATSGIGREMAKILAVRGVDLIIASRDEKKMKSLAKRLPVAVRTIAVDLSKAEDCYRLYDAVKAEEIDILINNAGFGAYGATWDVPLETELNMLDLNVRAVQILTKLFLADFRKRGSGRILNVASSAGFLAGPLMSGYYATKGYVLRLSEAISEELRQEGSRVTVTALCPGHVETNFDARAKVRRSIGGVSAKRVAQAGIEGMLRGKVVVLPGALMKMTYVGEKLLPESWMLKIAYRAQARKG</sequence>
<proteinExistence type="inferred from homology"/>
<dbReference type="GeneID" id="86195032"/>
<dbReference type="CDD" id="cd05233">
    <property type="entry name" value="SDR_c"/>
    <property type="match status" value="1"/>
</dbReference>
<comment type="caution">
    <text evidence="4">The sequence shown here is derived from an EMBL/GenBank/DDBJ whole genome shotgun (WGS) entry which is preliminary data.</text>
</comment>
<dbReference type="PIRSF" id="PIRSF000126">
    <property type="entry name" value="11-beta-HSD1"/>
    <property type="match status" value="1"/>
</dbReference>
<dbReference type="InterPro" id="IPR002347">
    <property type="entry name" value="SDR_fam"/>
</dbReference>
<protein>
    <submittedName>
        <fullName evidence="4">Short-chain dehydrogenase</fullName>
    </submittedName>
</protein>
<dbReference type="Pfam" id="PF00106">
    <property type="entry name" value="adh_short"/>
    <property type="match status" value="1"/>
</dbReference>
<accession>A0A401LFS0</accession>
<dbReference type="InterPro" id="IPR036291">
    <property type="entry name" value="NAD(P)-bd_dom_sf"/>
</dbReference>
<dbReference type="GO" id="GO:0016020">
    <property type="term" value="C:membrane"/>
    <property type="evidence" value="ECO:0007669"/>
    <property type="project" value="TreeGrafter"/>
</dbReference>
<dbReference type="SUPFAM" id="SSF51735">
    <property type="entry name" value="NAD(P)-binding Rossmann-fold domains"/>
    <property type="match status" value="1"/>
</dbReference>
<dbReference type="Gene3D" id="3.40.50.720">
    <property type="entry name" value="NAD(P)-binding Rossmann-like Domain"/>
    <property type="match status" value="1"/>
</dbReference>
<dbReference type="Proteomes" id="UP000287361">
    <property type="component" value="Unassembled WGS sequence"/>
</dbReference>